<organism evidence="1 2">
    <name type="scientific">Citrobacter amalonaticus</name>
    <dbReference type="NCBI Taxonomy" id="35703"/>
    <lineage>
        <taxon>Bacteria</taxon>
        <taxon>Pseudomonadati</taxon>
        <taxon>Pseudomonadota</taxon>
        <taxon>Gammaproteobacteria</taxon>
        <taxon>Enterobacterales</taxon>
        <taxon>Enterobacteriaceae</taxon>
        <taxon>Citrobacter</taxon>
    </lineage>
</organism>
<dbReference type="EMBL" id="RCYA01000016">
    <property type="protein sequence ID" value="RYT40660.1"/>
    <property type="molecule type" value="Genomic_DNA"/>
</dbReference>
<gene>
    <name evidence="1" type="ORF">EAJ18_22360</name>
</gene>
<comment type="caution">
    <text evidence="1">The sequence shown here is derived from an EMBL/GenBank/DDBJ whole genome shotgun (WGS) entry which is preliminary data.</text>
</comment>
<name>A0ABY0HN55_CITAM</name>
<protein>
    <submittedName>
        <fullName evidence="1">Tail fiber assembly protein</fullName>
    </submittedName>
</protein>
<reference evidence="1 2" key="1">
    <citation type="journal article" date="2019" name="Science, e1252229">
        <title>Invertible promoters mediate bacterial phase variation, antibiotic resistance, and host adaptation in the gut.</title>
        <authorList>
            <person name="Jiang X."/>
            <person name="Hall A.B."/>
            <person name="Arthur T.D."/>
            <person name="Plichta D.R."/>
            <person name="Covington C.T."/>
            <person name="Poyet M."/>
            <person name="Crothers J."/>
            <person name="Moses P.L."/>
            <person name="Tolonen A.C."/>
            <person name="Vlamakis H."/>
            <person name="Alm E.J."/>
            <person name="Xavier R.J."/>
        </authorList>
    </citation>
    <scope>NUCLEOTIDE SEQUENCE [LARGE SCALE GENOMIC DNA]</scope>
    <source>
        <strain evidence="2">ca_0067</strain>
    </source>
</reference>
<dbReference type="Pfam" id="PF02413">
    <property type="entry name" value="Caudo_TAP"/>
    <property type="match status" value="1"/>
</dbReference>
<evidence type="ECO:0000313" key="2">
    <source>
        <dbReference type="Proteomes" id="UP000292985"/>
    </source>
</evidence>
<dbReference type="Proteomes" id="UP000292985">
    <property type="component" value="Unassembled WGS sequence"/>
</dbReference>
<evidence type="ECO:0000313" key="1">
    <source>
        <dbReference type="EMBL" id="RYT40660.1"/>
    </source>
</evidence>
<sequence length="132" mass="14539">MKFFTSDPVALYNTEITSTVPDSAVEISDDQYATLIAGQENGKIISADEDGFPRLVEPPQPTQAELIASAEAKKVKLRANADAEIEWRQYAVDRGIATDDESAALDEWSLYRVLLMRVDTANPVWPTPPVTV</sequence>
<proteinExistence type="predicted"/>
<dbReference type="InterPro" id="IPR003458">
    <property type="entry name" value="Phage_T4_Gp38_tail_assem"/>
</dbReference>
<keyword evidence="2" id="KW-1185">Reference proteome</keyword>
<dbReference type="RefSeq" id="WP_130098253.1">
    <property type="nucleotide sequence ID" value="NZ_RCYA01000016.1"/>
</dbReference>
<accession>A0ABY0HN55</accession>